<dbReference type="PANTHER" id="PTHR33360">
    <property type="entry name" value="TRANSPOSASE FOR INSERTION SEQUENCE ELEMENT IS200"/>
    <property type="match status" value="1"/>
</dbReference>
<evidence type="ECO:0000313" key="3">
    <source>
        <dbReference type="EMBL" id="TVS89195.1"/>
    </source>
</evidence>
<dbReference type="AlphaFoldDB" id="A0A557XT97"/>
<name>A0A557XT97_9MYCO</name>
<comment type="caution">
    <text evidence="3">The sequence shown here is derived from an EMBL/GenBank/DDBJ whole genome shotgun (WGS) entry which is preliminary data.</text>
</comment>
<dbReference type="SMART" id="SM01321">
    <property type="entry name" value="Y1_Tnp"/>
    <property type="match status" value="1"/>
</dbReference>
<dbReference type="OrthoDB" id="9798161at2"/>
<dbReference type="GO" id="GO:0003677">
    <property type="term" value="F:DNA binding"/>
    <property type="evidence" value="ECO:0007669"/>
    <property type="project" value="InterPro"/>
</dbReference>
<dbReference type="Proteomes" id="UP000320513">
    <property type="component" value="Unassembled WGS sequence"/>
</dbReference>
<evidence type="ECO:0000313" key="4">
    <source>
        <dbReference type="Proteomes" id="UP000320513"/>
    </source>
</evidence>
<feature type="domain" description="Transposase IS200-like" evidence="2">
    <location>
        <begin position="353"/>
        <end position="467"/>
    </location>
</feature>
<feature type="compositionally biased region" description="Basic and acidic residues" evidence="1">
    <location>
        <begin position="254"/>
        <end position="270"/>
    </location>
</feature>
<feature type="region of interest" description="Disordered" evidence="1">
    <location>
        <begin position="245"/>
        <end position="271"/>
    </location>
</feature>
<evidence type="ECO:0000256" key="1">
    <source>
        <dbReference type="SAM" id="MobiDB-lite"/>
    </source>
</evidence>
<dbReference type="InterPro" id="IPR036515">
    <property type="entry name" value="Transposase_17_sf"/>
</dbReference>
<feature type="compositionally biased region" description="Basic and acidic residues" evidence="1">
    <location>
        <begin position="289"/>
        <end position="298"/>
    </location>
</feature>
<feature type="region of interest" description="Disordered" evidence="1">
    <location>
        <begin position="496"/>
        <end position="515"/>
    </location>
</feature>
<dbReference type="GO" id="GO:0004803">
    <property type="term" value="F:transposase activity"/>
    <property type="evidence" value="ECO:0007669"/>
    <property type="project" value="InterPro"/>
</dbReference>
<feature type="region of interest" description="Disordered" evidence="1">
    <location>
        <begin position="286"/>
        <end position="306"/>
    </location>
</feature>
<dbReference type="InterPro" id="IPR002686">
    <property type="entry name" value="Transposase_17"/>
</dbReference>
<dbReference type="PANTHER" id="PTHR33360:SF2">
    <property type="entry name" value="TRANSPOSASE FOR INSERTION SEQUENCE ELEMENT IS200"/>
    <property type="match status" value="1"/>
</dbReference>
<gene>
    <name evidence="3" type="primary">tnpA</name>
    <name evidence="3" type="ORF">FPZ47_12420</name>
</gene>
<dbReference type="EMBL" id="VMQU01000044">
    <property type="protein sequence ID" value="TVS89195.1"/>
    <property type="molecule type" value="Genomic_DNA"/>
</dbReference>
<proteinExistence type="predicted"/>
<dbReference type="Pfam" id="PF01797">
    <property type="entry name" value="Y1_Tnp"/>
    <property type="match status" value="1"/>
</dbReference>
<organism evidence="3 4">
    <name type="scientific">Mycobacterium helveticum</name>
    <dbReference type="NCBI Taxonomy" id="2592811"/>
    <lineage>
        <taxon>Bacteria</taxon>
        <taxon>Bacillati</taxon>
        <taxon>Actinomycetota</taxon>
        <taxon>Actinomycetes</taxon>
        <taxon>Mycobacteriales</taxon>
        <taxon>Mycobacteriaceae</taxon>
        <taxon>Mycobacterium</taxon>
    </lineage>
</organism>
<accession>A0A557XT97</accession>
<protein>
    <submittedName>
        <fullName evidence="3">IS200/IS605 family transposase</fullName>
    </submittedName>
</protein>
<dbReference type="SUPFAM" id="SSF143422">
    <property type="entry name" value="Transposase IS200-like"/>
    <property type="match status" value="1"/>
</dbReference>
<dbReference type="GO" id="GO:0006313">
    <property type="term" value="P:DNA transposition"/>
    <property type="evidence" value="ECO:0007669"/>
    <property type="project" value="InterPro"/>
</dbReference>
<keyword evidence="4" id="KW-1185">Reference proteome</keyword>
<evidence type="ECO:0000259" key="2">
    <source>
        <dbReference type="SMART" id="SM01321"/>
    </source>
</evidence>
<dbReference type="NCBIfam" id="NF033573">
    <property type="entry name" value="transpos_IS200"/>
    <property type="match status" value="1"/>
</dbReference>
<dbReference type="Gene3D" id="3.30.70.1290">
    <property type="entry name" value="Transposase IS200-like"/>
    <property type="match status" value="1"/>
</dbReference>
<reference evidence="3 4" key="1">
    <citation type="submission" date="2019-07" db="EMBL/GenBank/DDBJ databases">
        <title>New Mycobacterium species.</title>
        <authorList>
            <person name="Tortoli E."/>
            <person name="Ghielmetti G."/>
            <person name="Friedel U."/>
            <person name="Trovato A."/>
        </authorList>
    </citation>
    <scope>NUCLEOTIDE SEQUENCE [LARGE SCALE GENOMIC DNA]</scope>
    <source>
        <strain evidence="3 4">16-83</strain>
    </source>
</reference>
<sequence length="515" mass="56676">MQPALAGCLQIQPIDPIGLGSHMQSEVGRKQVAIFSNAAPAAVHPLGERLFLFRPAQTRLRQGGGWWVVFVELGPAGAFSLAAQHLHQQPGRAVAHTAREVFLPRDVPQSLTGDIGAAGDQPIRQASVQRLAVLCQPAMQLGYAHHGVLRGGRTPPATTNPFVAAIPVEAVRRAGAVLAVQMPLSAAQPQRVQPDRIGQWLNPPRPAPIRARHGHRDLARAQVERHLPVADRVPAGRATITDHLHPVGGAPVDQRAHDPRRQDFPGRDQCLDLGELGPLFLTATARQRGRGDGDDEPRAPLQPDQTPSLISFRAQRTVAVLSRQRTQPAFGRLEPRLAFAAHMPQAHRIKRPRPQVLGLLRRQMLAHPRLTQRPGERLRRIGGETMCLLEFNGETDHVHLLIAYPPTLVISTLAQRLKGRTAYAVRREFTGACVRARMRGHLWSPSYFAASCGRAPLSIIKQYIDGQARPLATPGYARRQTGWAHLGLKPEACAQEFGHRQRQRQTVRREPLAAR</sequence>